<dbReference type="Pfam" id="PF00704">
    <property type="entry name" value="Glyco_hydro_18"/>
    <property type="match status" value="1"/>
</dbReference>
<evidence type="ECO:0000256" key="7">
    <source>
        <dbReference type="ARBA" id="ARBA00023326"/>
    </source>
</evidence>
<reference evidence="14 15" key="1">
    <citation type="submission" date="2023-04" db="EMBL/GenBank/DDBJ databases">
        <title>Genome of Basidiobolus ranarum AG-B5.</title>
        <authorList>
            <person name="Stajich J.E."/>
            <person name="Carter-House D."/>
            <person name="Gryganskyi A."/>
        </authorList>
    </citation>
    <scope>NUCLEOTIDE SEQUENCE [LARGE SCALE GENOMIC DNA]</scope>
    <source>
        <strain evidence="14 15">AG-B5</strain>
    </source>
</reference>
<evidence type="ECO:0000256" key="8">
    <source>
        <dbReference type="PROSITE-ProRule" id="PRU00261"/>
    </source>
</evidence>
<evidence type="ECO:0000256" key="9">
    <source>
        <dbReference type="RuleBase" id="RU000489"/>
    </source>
</evidence>
<dbReference type="Pfam" id="PF00187">
    <property type="entry name" value="Chitin_bind_1"/>
    <property type="match status" value="2"/>
</dbReference>
<dbReference type="InterPro" id="IPR018371">
    <property type="entry name" value="Chitin-binding_1_CS"/>
</dbReference>
<keyword evidence="6 9" id="KW-0326">Glycosidase</keyword>
<evidence type="ECO:0000256" key="6">
    <source>
        <dbReference type="ARBA" id="ARBA00023295"/>
    </source>
</evidence>
<feature type="domain" description="Chitin-binding type-1" evidence="12">
    <location>
        <begin position="59"/>
        <end position="99"/>
    </location>
</feature>
<keyword evidence="8" id="KW-1015">Disulfide bond</keyword>
<evidence type="ECO:0008006" key="16">
    <source>
        <dbReference type="Google" id="ProtNLM"/>
    </source>
</evidence>
<feature type="disulfide bond" evidence="8">
    <location>
        <begin position="93"/>
        <end position="97"/>
    </location>
</feature>
<evidence type="ECO:0000256" key="3">
    <source>
        <dbReference type="ARBA" id="ARBA00022801"/>
    </source>
</evidence>
<keyword evidence="15" id="KW-1185">Reference proteome</keyword>
<feature type="disulfide bond" evidence="8">
    <location>
        <begin position="138"/>
        <end position="142"/>
    </location>
</feature>
<evidence type="ECO:0000256" key="4">
    <source>
        <dbReference type="ARBA" id="ARBA00023024"/>
    </source>
</evidence>
<dbReference type="InterPro" id="IPR050314">
    <property type="entry name" value="Glycosyl_Hydrlase_18"/>
</dbReference>
<dbReference type="PROSITE" id="PS01095">
    <property type="entry name" value="GH18_1"/>
    <property type="match status" value="1"/>
</dbReference>
<dbReference type="SMART" id="SM00270">
    <property type="entry name" value="ChtBD1"/>
    <property type="match status" value="4"/>
</dbReference>
<evidence type="ECO:0000313" key="14">
    <source>
        <dbReference type="EMBL" id="KAK9762335.1"/>
    </source>
</evidence>
<dbReference type="PROSITE" id="PS50941">
    <property type="entry name" value="CHIT_BIND_I_2"/>
    <property type="match status" value="3"/>
</dbReference>
<dbReference type="InterPro" id="IPR001579">
    <property type="entry name" value="Glyco_hydro_18_chit_AS"/>
</dbReference>
<keyword evidence="7" id="KW-0624">Polysaccharide degradation</keyword>
<feature type="disulfide bond" evidence="8">
    <location>
        <begin position="115"/>
        <end position="127"/>
    </location>
</feature>
<feature type="chain" id="PRO_5045245229" description="Chitinase" evidence="10">
    <location>
        <begin position="20"/>
        <end position="608"/>
    </location>
</feature>
<dbReference type="PROSITE" id="PS50227">
    <property type="entry name" value="G_PROTEIN_RECEP_F2_3"/>
    <property type="match status" value="1"/>
</dbReference>
<feature type="disulfide bond" evidence="8">
    <location>
        <begin position="535"/>
        <end position="539"/>
    </location>
</feature>
<dbReference type="InterPro" id="IPR001879">
    <property type="entry name" value="GPCR_2_extracellular_dom"/>
</dbReference>
<proteinExistence type="predicted"/>
<comment type="catalytic activity">
    <reaction evidence="1">
        <text>Random endo-hydrolysis of N-acetyl-beta-D-glucosaminide (1-&gt;4)-beta-linkages in chitin and chitodextrins.</text>
        <dbReference type="EC" id="3.2.1.14"/>
    </reaction>
</comment>
<evidence type="ECO:0000259" key="12">
    <source>
        <dbReference type="PROSITE" id="PS50941"/>
    </source>
</evidence>
<dbReference type="PROSITE" id="PS51910">
    <property type="entry name" value="GH18_2"/>
    <property type="match status" value="1"/>
</dbReference>
<name>A0ABR2WLE0_9FUNG</name>
<keyword evidence="3 9" id="KW-0378">Hydrolase</keyword>
<feature type="domain" description="Chitin-binding type-1" evidence="12">
    <location>
        <begin position="501"/>
        <end position="541"/>
    </location>
</feature>
<dbReference type="PANTHER" id="PTHR11177">
    <property type="entry name" value="CHITINASE"/>
    <property type="match status" value="1"/>
</dbReference>
<dbReference type="Gene3D" id="3.30.60.10">
    <property type="entry name" value="Endochitinase-like"/>
    <property type="match status" value="3"/>
</dbReference>
<comment type="caution">
    <text evidence="8">Lacks conserved residue(s) required for the propagation of feature annotation.</text>
</comment>
<dbReference type="EMBL" id="JASJQH010000999">
    <property type="protein sequence ID" value="KAK9762335.1"/>
    <property type="molecule type" value="Genomic_DNA"/>
</dbReference>
<dbReference type="SUPFAM" id="SSF57016">
    <property type="entry name" value="Plant lectins/antimicrobial peptides"/>
    <property type="match status" value="3"/>
</dbReference>
<evidence type="ECO:0000256" key="1">
    <source>
        <dbReference type="ARBA" id="ARBA00000822"/>
    </source>
</evidence>
<dbReference type="SMART" id="SM00636">
    <property type="entry name" value="Glyco_18"/>
    <property type="match status" value="1"/>
</dbReference>
<dbReference type="InterPro" id="IPR029070">
    <property type="entry name" value="Chitinase_insertion_sf"/>
</dbReference>
<feature type="disulfide bond" evidence="8">
    <location>
        <begin position="75"/>
        <end position="89"/>
    </location>
</feature>
<feature type="signal peptide" evidence="10">
    <location>
        <begin position="1"/>
        <end position="19"/>
    </location>
</feature>
<feature type="domain" description="G-protein coupled receptors family 2 profile 1" evidence="11">
    <location>
        <begin position="521"/>
        <end position="608"/>
    </location>
</feature>
<keyword evidence="2 8" id="KW-0147">Chitin-binding</keyword>
<dbReference type="Gene3D" id="3.20.20.80">
    <property type="entry name" value="Glycosidases"/>
    <property type="match status" value="1"/>
</dbReference>
<dbReference type="Gene3D" id="3.10.50.10">
    <property type="match status" value="1"/>
</dbReference>
<dbReference type="InterPro" id="IPR017853">
    <property type="entry name" value="GH"/>
</dbReference>
<evidence type="ECO:0000256" key="10">
    <source>
        <dbReference type="SAM" id="SignalP"/>
    </source>
</evidence>
<feature type="disulfide bond" evidence="8">
    <location>
        <begin position="510"/>
        <end position="522"/>
    </location>
</feature>
<evidence type="ECO:0000256" key="2">
    <source>
        <dbReference type="ARBA" id="ARBA00022669"/>
    </source>
</evidence>
<feature type="disulfide bond" evidence="8">
    <location>
        <begin position="106"/>
        <end position="121"/>
    </location>
</feature>
<evidence type="ECO:0000259" key="13">
    <source>
        <dbReference type="PROSITE" id="PS51910"/>
    </source>
</evidence>
<dbReference type="CDD" id="cd00035">
    <property type="entry name" value="ChtBD1"/>
    <property type="match status" value="2"/>
</dbReference>
<keyword evidence="5" id="KW-0119">Carbohydrate metabolism</keyword>
<organism evidence="14 15">
    <name type="scientific">Basidiobolus ranarum</name>
    <dbReference type="NCBI Taxonomy" id="34480"/>
    <lineage>
        <taxon>Eukaryota</taxon>
        <taxon>Fungi</taxon>
        <taxon>Fungi incertae sedis</taxon>
        <taxon>Zoopagomycota</taxon>
        <taxon>Entomophthoromycotina</taxon>
        <taxon>Basidiobolomycetes</taxon>
        <taxon>Basidiobolales</taxon>
        <taxon>Basidiobolaceae</taxon>
        <taxon>Basidiobolus</taxon>
    </lineage>
</organism>
<dbReference type="PANTHER" id="PTHR11177:SF397">
    <property type="entry name" value="CHITINASE"/>
    <property type="match status" value="1"/>
</dbReference>
<evidence type="ECO:0000259" key="11">
    <source>
        <dbReference type="PROSITE" id="PS50227"/>
    </source>
</evidence>
<keyword evidence="10" id="KW-0732">Signal</keyword>
<feature type="domain" description="Chitin-binding type-1" evidence="12">
    <location>
        <begin position="103"/>
        <end position="144"/>
    </location>
</feature>
<feature type="disulfide bond" evidence="8">
    <location>
        <begin position="120"/>
        <end position="134"/>
    </location>
</feature>
<feature type="disulfide bond" evidence="8">
    <location>
        <begin position="515"/>
        <end position="529"/>
    </location>
</feature>
<dbReference type="SUPFAM" id="SSF51445">
    <property type="entry name" value="(Trans)glycosidases"/>
    <property type="match status" value="1"/>
</dbReference>
<keyword evidence="4" id="KW-0146">Chitin degradation</keyword>
<comment type="caution">
    <text evidence="14">The sequence shown here is derived from an EMBL/GenBank/DDBJ whole genome shotgun (WGS) entry which is preliminary data.</text>
</comment>
<dbReference type="Proteomes" id="UP001479436">
    <property type="component" value="Unassembled WGS sequence"/>
</dbReference>
<dbReference type="InterPro" id="IPR011583">
    <property type="entry name" value="Chitinase_II/V-like_cat"/>
</dbReference>
<evidence type="ECO:0000256" key="5">
    <source>
        <dbReference type="ARBA" id="ARBA00023277"/>
    </source>
</evidence>
<sequence length="608" mass="65594">MLWPVVLTFLAASFFVVKAQDATCSLTKPCAFGCCSKFGSCGFGAEFCGENCIGTCDAKAMCGQYGDNRTCESGCCSAIGFCGFGPDFCGTGCQSNCNAVPPRTECGANGNMTECPLGVCCSQWGFCGIGPDFCNEKCQSNCLLKPPQPSCDPRTAMQRRIGYYESWAGGRACQSVGIDSIRTQDYTHLIYSFAKVSSTFDLSPYNPGDEVHYRPFNNLKVGIPLKTMIAVGGWAHNDDFPTAFSDMAATPDRRARFIQSAIQFMRTYGFDGLDIDWEYPGADDRGGTPVDTANYSSLMRELRAAFDQTPEKFLLSIAAPASFWYLRHFDIKEVSKSLDWINMMTYDIHGSWDANIASIGPYINTHTNLTEVDAAIDLFLRAGAPPNKLNLGLGFYGRSFTLKDPSCAAVGCEFSGPSRAGPCSGAPGILSYAEVVSVIQRSGAQPIYHEEAASQILTFDGDQWIGYDDSRTLAQKIRYGVAKCLGGTMVWAIDLEDFSQPGECDSRVACPNNQCCSAWGKCGSSLSYCSVHHGCQSQCIFRPGAIPSCPQNGLWPESMIGSTARLPCPGQSQGSLIRECTTNGWGAIQSVDNCAISGDMAEGMTKCV</sequence>
<dbReference type="InterPro" id="IPR036861">
    <property type="entry name" value="Endochitinase-like_sf"/>
</dbReference>
<dbReference type="PROSITE" id="PS00026">
    <property type="entry name" value="CHIT_BIND_I_1"/>
    <property type="match status" value="2"/>
</dbReference>
<feature type="domain" description="GH18" evidence="13">
    <location>
        <begin position="158"/>
        <end position="529"/>
    </location>
</feature>
<dbReference type="SUPFAM" id="SSF54556">
    <property type="entry name" value="Chitinase insertion domain"/>
    <property type="match status" value="1"/>
</dbReference>
<dbReference type="InterPro" id="IPR001223">
    <property type="entry name" value="Glyco_hydro18_cat"/>
</dbReference>
<dbReference type="InterPro" id="IPR001002">
    <property type="entry name" value="Chitin-bd_1"/>
</dbReference>
<protein>
    <recommendedName>
        <fullName evidence="16">Chitinase</fullName>
    </recommendedName>
</protein>
<evidence type="ECO:0000313" key="15">
    <source>
        <dbReference type="Proteomes" id="UP001479436"/>
    </source>
</evidence>
<gene>
    <name evidence="14" type="ORF">K7432_012030</name>
</gene>
<accession>A0ABR2WLE0</accession>